<protein>
    <submittedName>
        <fullName evidence="1">Uncharacterized protein</fullName>
    </submittedName>
</protein>
<dbReference type="AlphaFoldDB" id="A0A0F9BVR3"/>
<sequence>MSRTLDIVVVPDTFQQIGDNQVVGIVYWDAEGHEFPEKCWNDSVVVIVLWWVESLLQLLRGSEETVELRFMEGPFWVRLTRAGQAGILLQFVDGRHGRDVKYEKRESKKAVLRAIIDAAKATVGTCKSMNLLIPEVTVLNRRISQLSKLEENGVNS</sequence>
<comment type="caution">
    <text evidence="1">The sequence shown here is derived from an EMBL/GenBank/DDBJ whole genome shotgun (WGS) entry which is preliminary data.</text>
</comment>
<dbReference type="EMBL" id="LAZR01036012">
    <property type="protein sequence ID" value="KKL25974.1"/>
    <property type="molecule type" value="Genomic_DNA"/>
</dbReference>
<accession>A0A0F9BVR3</accession>
<organism evidence="1">
    <name type="scientific">marine sediment metagenome</name>
    <dbReference type="NCBI Taxonomy" id="412755"/>
    <lineage>
        <taxon>unclassified sequences</taxon>
        <taxon>metagenomes</taxon>
        <taxon>ecological metagenomes</taxon>
    </lineage>
</organism>
<evidence type="ECO:0000313" key="1">
    <source>
        <dbReference type="EMBL" id="KKL25974.1"/>
    </source>
</evidence>
<proteinExistence type="predicted"/>
<reference evidence="1" key="1">
    <citation type="journal article" date="2015" name="Nature">
        <title>Complex archaea that bridge the gap between prokaryotes and eukaryotes.</title>
        <authorList>
            <person name="Spang A."/>
            <person name="Saw J.H."/>
            <person name="Jorgensen S.L."/>
            <person name="Zaremba-Niedzwiedzka K."/>
            <person name="Martijn J."/>
            <person name="Lind A.E."/>
            <person name="van Eijk R."/>
            <person name="Schleper C."/>
            <person name="Guy L."/>
            <person name="Ettema T.J."/>
        </authorList>
    </citation>
    <scope>NUCLEOTIDE SEQUENCE</scope>
</reference>
<name>A0A0F9BVR3_9ZZZZ</name>
<gene>
    <name evidence="1" type="ORF">LCGC14_2399930</name>
</gene>